<dbReference type="GO" id="GO:0005524">
    <property type="term" value="F:ATP binding"/>
    <property type="evidence" value="ECO:0007669"/>
    <property type="project" value="UniProtKB-KW"/>
</dbReference>
<dbReference type="EC" id="3.6.4.12" evidence="12"/>
<evidence type="ECO:0000256" key="6">
    <source>
        <dbReference type="ARBA" id="ARBA00022840"/>
    </source>
</evidence>
<evidence type="ECO:0000256" key="10">
    <source>
        <dbReference type="ARBA" id="ARBA00047995"/>
    </source>
</evidence>
<keyword evidence="2 12" id="KW-0235">DNA replication</keyword>
<dbReference type="GO" id="GO:0042555">
    <property type="term" value="C:MCM complex"/>
    <property type="evidence" value="ECO:0007669"/>
    <property type="project" value="InterPro"/>
</dbReference>
<dbReference type="InterPro" id="IPR008050">
    <property type="entry name" value="MCM7"/>
</dbReference>
<dbReference type="PANTHER" id="PTHR11630">
    <property type="entry name" value="DNA REPLICATION LICENSING FACTOR MCM FAMILY MEMBER"/>
    <property type="match status" value="1"/>
</dbReference>
<dbReference type="Pfam" id="PF14551">
    <property type="entry name" value="MCM_N"/>
    <property type="match status" value="1"/>
</dbReference>
<dbReference type="GO" id="GO:0006270">
    <property type="term" value="P:DNA replication initiation"/>
    <property type="evidence" value="ECO:0007669"/>
    <property type="project" value="InterPro"/>
</dbReference>
<dbReference type="InterPro" id="IPR012340">
    <property type="entry name" value="NA-bd_OB-fold"/>
</dbReference>
<keyword evidence="8 12" id="KW-0539">Nucleus</keyword>
<evidence type="ECO:0000313" key="14">
    <source>
        <dbReference type="EMBL" id="KAG2494157.1"/>
    </source>
</evidence>
<name>A0A836BZP1_9CHLO</name>
<dbReference type="SUPFAM" id="SSF52540">
    <property type="entry name" value="P-loop containing nucleoside triphosphate hydrolases"/>
    <property type="match status" value="1"/>
</dbReference>
<dbReference type="GO" id="GO:0003697">
    <property type="term" value="F:single-stranded DNA binding"/>
    <property type="evidence" value="ECO:0007669"/>
    <property type="project" value="TreeGrafter"/>
</dbReference>
<comment type="function">
    <text evidence="12">Acts as component of the MCM2-7 complex (MCM complex) which is the replicative helicase essential for 'once per cell cycle' DNA replication initiation and elongation in eukaryotic cells. The active ATPase sites in the MCM2-7 ring are formed through the interaction surfaces of two neighboring subunits such that a critical structure of a conserved arginine finger motif is provided in trans relative to the ATP-binding site of the Walker A box of the adjacent subunit. The six ATPase active sites, however, are likely to contribute differentially to the complex helicase activity.</text>
</comment>
<protein>
    <recommendedName>
        <fullName evidence="12">DNA replication licensing factor MCM7</fullName>
        <ecNumber evidence="12">3.6.4.12</ecNumber>
    </recommendedName>
</protein>
<dbReference type="AlphaFoldDB" id="A0A836BZP1"/>
<dbReference type="GO" id="GO:0000727">
    <property type="term" value="P:double-strand break repair via break-induced replication"/>
    <property type="evidence" value="ECO:0007669"/>
    <property type="project" value="TreeGrafter"/>
</dbReference>
<dbReference type="GO" id="GO:0005634">
    <property type="term" value="C:nucleus"/>
    <property type="evidence" value="ECO:0007669"/>
    <property type="project" value="UniProtKB-SubCell"/>
</dbReference>
<dbReference type="PROSITE" id="PS00847">
    <property type="entry name" value="MCM_1"/>
    <property type="match status" value="1"/>
</dbReference>
<evidence type="ECO:0000256" key="2">
    <source>
        <dbReference type="ARBA" id="ARBA00022705"/>
    </source>
</evidence>
<keyword evidence="7 11" id="KW-0238">DNA-binding</keyword>
<evidence type="ECO:0000256" key="3">
    <source>
        <dbReference type="ARBA" id="ARBA00022741"/>
    </source>
</evidence>
<dbReference type="Proteomes" id="UP000612055">
    <property type="component" value="Unassembled WGS sequence"/>
</dbReference>
<dbReference type="InterPro" id="IPR027925">
    <property type="entry name" value="MCM_N"/>
</dbReference>
<keyword evidence="6 11" id="KW-0067">ATP-binding</keyword>
<dbReference type="InterPro" id="IPR027417">
    <property type="entry name" value="P-loop_NTPase"/>
</dbReference>
<keyword evidence="9 12" id="KW-0131">Cell cycle</keyword>
<evidence type="ECO:0000256" key="5">
    <source>
        <dbReference type="ARBA" id="ARBA00022806"/>
    </source>
</evidence>
<evidence type="ECO:0000256" key="11">
    <source>
        <dbReference type="RuleBase" id="RU004070"/>
    </source>
</evidence>
<evidence type="ECO:0000256" key="8">
    <source>
        <dbReference type="ARBA" id="ARBA00023242"/>
    </source>
</evidence>
<dbReference type="SMART" id="SM00382">
    <property type="entry name" value="AAA"/>
    <property type="match status" value="1"/>
</dbReference>
<dbReference type="GO" id="GO:0017116">
    <property type="term" value="F:single-stranded DNA helicase activity"/>
    <property type="evidence" value="ECO:0007669"/>
    <property type="project" value="TreeGrafter"/>
</dbReference>
<evidence type="ECO:0000259" key="13">
    <source>
        <dbReference type="PROSITE" id="PS50051"/>
    </source>
</evidence>
<accession>A0A836BZP1</accession>
<evidence type="ECO:0000313" key="15">
    <source>
        <dbReference type="Proteomes" id="UP000612055"/>
    </source>
</evidence>
<evidence type="ECO:0000256" key="7">
    <source>
        <dbReference type="ARBA" id="ARBA00023125"/>
    </source>
</evidence>
<dbReference type="PROSITE" id="PS50051">
    <property type="entry name" value="MCM_2"/>
    <property type="match status" value="1"/>
</dbReference>
<gene>
    <name evidence="12" type="primary">MCM7</name>
    <name evidence="14" type="ORF">HYH03_007792</name>
</gene>
<reference evidence="14" key="1">
    <citation type="journal article" date="2020" name="bioRxiv">
        <title>Comparative genomics of Chlamydomonas.</title>
        <authorList>
            <person name="Craig R.J."/>
            <person name="Hasan A.R."/>
            <person name="Ness R.W."/>
            <person name="Keightley P.D."/>
        </authorList>
    </citation>
    <scope>NUCLEOTIDE SEQUENCE</scope>
    <source>
        <strain evidence="14">CCAP 11/70</strain>
    </source>
</reference>
<dbReference type="Pfam" id="PF00493">
    <property type="entry name" value="MCM"/>
    <property type="match status" value="1"/>
</dbReference>
<dbReference type="GO" id="GO:0016787">
    <property type="term" value="F:hydrolase activity"/>
    <property type="evidence" value="ECO:0007669"/>
    <property type="project" value="UniProtKB-KW"/>
</dbReference>
<keyword evidence="3 11" id="KW-0547">Nucleotide-binding</keyword>
<comment type="subcellular location">
    <subcellularLocation>
        <location evidence="1 12">Nucleus</location>
    </subcellularLocation>
</comment>
<dbReference type="PRINTS" id="PR01663">
    <property type="entry name" value="MCMPROTEIN7"/>
</dbReference>
<dbReference type="Pfam" id="PF17855">
    <property type="entry name" value="MCM_lid"/>
    <property type="match status" value="1"/>
</dbReference>
<evidence type="ECO:0000256" key="9">
    <source>
        <dbReference type="ARBA" id="ARBA00023306"/>
    </source>
</evidence>
<dbReference type="InterPro" id="IPR003593">
    <property type="entry name" value="AAA+_ATPase"/>
</dbReference>
<dbReference type="InterPro" id="IPR018525">
    <property type="entry name" value="MCM_CS"/>
</dbReference>
<proteinExistence type="inferred from homology"/>
<comment type="similarity">
    <text evidence="11">Belongs to the MCM family.</text>
</comment>
<keyword evidence="4 12" id="KW-0378">Hydrolase</keyword>
<dbReference type="PANTHER" id="PTHR11630:SF26">
    <property type="entry name" value="DNA REPLICATION LICENSING FACTOR MCM7"/>
    <property type="match status" value="1"/>
</dbReference>
<evidence type="ECO:0000256" key="4">
    <source>
        <dbReference type="ARBA" id="ARBA00022801"/>
    </source>
</evidence>
<evidence type="ECO:0000256" key="12">
    <source>
        <dbReference type="RuleBase" id="RU365012"/>
    </source>
</evidence>
<dbReference type="GO" id="GO:0006271">
    <property type="term" value="P:DNA strand elongation involved in DNA replication"/>
    <property type="evidence" value="ECO:0007669"/>
    <property type="project" value="TreeGrafter"/>
</dbReference>
<dbReference type="EMBL" id="JAEHOE010000033">
    <property type="protein sequence ID" value="KAG2494157.1"/>
    <property type="molecule type" value="Genomic_DNA"/>
</dbReference>
<feature type="domain" description="MCM C-terminal AAA(+) ATPase" evidence="13">
    <location>
        <begin position="343"/>
        <end position="549"/>
    </location>
</feature>
<dbReference type="PRINTS" id="PR01657">
    <property type="entry name" value="MCMFAMILY"/>
</dbReference>
<comment type="catalytic activity">
    <reaction evidence="10 12">
        <text>ATP + H2O = ADP + phosphate + H(+)</text>
        <dbReference type="Rhea" id="RHEA:13065"/>
        <dbReference type="ChEBI" id="CHEBI:15377"/>
        <dbReference type="ChEBI" id="CHEBI:15378"/>
        <dbReference type="ChEBI" id="CHEBI:30616"/>
        <dbReference type="ChEBI" id="CHEBI:43474"/>
        <dbReference type="ChEBI" id="CHEBI:456216"/>
        <dbReference type="EC" id="3.6.4.12"/>
    </reaction>
</comment>
<dbReference type="OrthoDB" id="3207464at2759"/>
<dbReference type="FunFam" id="3.40.50.300:FF:000826">
    <property type="entry name" value="Replicative DNA helicase Mcm"/>
    <property type="match status" value="1"/>
</dbReference>
<comment type="caution">
    <text evidence="14">The sequence shown here is derived from an EMBL/GenBank/DDBJ whole genome shotgun (WGS) entry which is preliminary data.</text>
</comment>
<dbReference type="Gene3D" id="3.40.50.300">
    <property type="entry name" value="P-loop containing nucleotide triphosphate hydrolases"/>
    <property type="match status" value="1"/>
</dbReference>
<dbReference type="InterPro" id="IPR041562">
    <property type="entry name" value="MCM_lid"/>
</dbReference>
<dbReference type="InterPro" id="IPR033762">
    <property type="entry name" value="MCM_OB"/>
</dbReference>
<organism evidence="14 15">
    <name type="scientific">Edaphochlamys debaryana</name>
    <dbReference type="NCBI Taxonomy" id="47281"/>
    <lineage>
        <taxon>Eukaryota</taxon>
        <taxon>Viridiplantae</taxon>
        <taxon>Chlorophyta</taxon>
        <taxon>core chlorophytes</taxon>
        <taxon>Chlorophyceae</taxon>
        <taxon>CS clade</taxon>
        <taxon>Chlamydomonadales</taxon>
        <taxon>Chlamydomonadales incertae sedis</taxon>
        <taxon>Edaphochlamys</taxon>
    </lineage>
</organism>
<dbReference type="InterPro" id="IPR001208">
    <property type="entry name" value="MCM_dom"/>
</dbReference>
<dbReference type="InterPro" id="IPR031327">
    <property type="entry name" value="MCM"/>
</dbReference>
<dbReference type="Pfam" id="PF17207">
    <property type="entry name" value="MCM_OB"/>
    <property type="match status" value="1"/>
</dbReference>
<sequence>MFLRNFVDPDNEDKSMKYMAQLQEIANRKSKVLSISLDDVDAFFSSQVDTPQPNFVAEVERNSRTYQKLWAEAADRIMPAPDANSYGVKKDVYDILSEHRKIMDGHARQEEAVRGNHANAGKVADADKPGTVRSGCPDVLLRRYDVYFAPRAKMPVLPMRGVRASGLGQLVRVRGVVTHVTDVKPLVSVVAYTDPASGFEVYQEVTGRTFKPLDVATSTDRNKVSRKMQPVMETRGSKFVKFQEARIQELAEEVPEGATPRTLSVHLLGEVTRSMKPGDDVTITGIFLPEQYMGFRGMRAGLLMSTYLEAHNVTQSKRQFGGAFELSEQEIREIEALGEGGDVYGRLARSIAPEIFGMDDVKKALLLMMVGGQTRHFPDGLKLRGDVHVCLMGDPGVAKSQLLKYVSRIMPRAVYTTGKGSSGVGLTAAVMRNQVTKELVLEGGALVLADRGVCCIDEFDKMEEGDRTAIHEVMEQQTVSIAKAGITTTLNTRTTILAAANPAYGRYDRRRSPSENINLPAALLSRFDILWLLLDESSKETDSRLANHIVRLHLMGRAPAQDAASAAALVPLKLLRAYIGQARTYEPDVPEQLTEYIASFYAELRQMEKAALGAAATYTTPRTLLSILRLSQALAKLRFSALVEQSDVDEALRLMRQSKASLEHSGPGGSGEGAYEDAISLVYRLVREYSSRTGELEIPYAKIQELTARHNVSREDIEECATEYGRIALWTVERDQGGFPVLHLQINDAAFA</sequence>
<dbReference type="SMART" id="SM00350">
    <property type="entry name" value="MCM"/>
    <property type="match status" value="1"/>
</dbReference>
<keyword evidence="15" id="KW-1185">Reference proteome</keyword>
<dbReference type="SUPFAM" id="SSF50249">
    <property type="entry name" value="Nucleic acid-binding proteins"/>
    <property type="match status" value="1"/>
</dbReference>
<evidence type="ECO:0000256" key="1">
    <source>
        <dbReference type="ARBA" id="ARBA00004123"/>
    </source>
</evidence>
<keyword evidence="5 12" id="KW-0347">Helicase</keyword>
<dbReference type="Gene3D" id="2.40.50.140">
    <property type="entry name" value="Nucleic acid-binding proteins"/>
    <property type="match status" value="1"/>
</dbReference>